<evidence type="ECO:0000256" key="1">
    <source>
        <dbReference type="ARBA" id="ARBA00022737"/>
    </source>
</evidence>
<dbReference type="PANTHER" id="PTHR23084:SF263">
    <property type="entry name" value="MORN REPEAT-CONTAINING PROTEIN 1"/>
    <property type="match status" value="1"/>
</dbReference>
<feature type="repeat" description="Filamin" evidence="2">
    <location>
        <begin position="331"/>
        <end position="487"/>
    </location>
</feature>
<evidence type="ECO:0000256" key="3">
    <source>
        <dbReference type="SAM" id="MobiDB-lite"/>
    </source>
</evidence>
<accession>A0A250WPW5</accession>
<dbReference type="Pfam" id="PF02493">
    <property type="entry name" value="MORN"/>
    <property type="match status" value="10"/>
</dbReference>
<evidence type="ECO:0000313" key="4">
    <source>
        <dbReference type="EMBL" id="GAX72894.1"/>
    </source>
</evidence>
<dbReference type="Gene3D" id="2.20.110.10">
    <property type="entry name" value="Histone H3 K4-specific methyltransferase SET7/9 N-terminal domain"/>
    <property type="match status" value="4"/>
</dbReference>
<comment type="caution">
    <text evidence="4">The sequence shown here is derived from an EMBL/GenBank/DDBJ whole genome shotgun (WGS) entry which is preliminary data.</text>
</comment>
<dbReference type="PANTHER" id="PTHR23084">
    <property type="entry name" value="PHOSPHATIDYLINOSITOL-4-PHOSPHATE 5-KINASE RELATED"/>
    <property type="match status" value="1"/>
</dbReference>
<feature type="region of interest" description="Disordered" evidence="3">
    <location>
        <begin position="764"/>
        <end position="793"/>
    </location>
</feature>
<dbReference type="Pfam" id="PF00630">
    <property type="entry name" value="Filamin"/>
    <property type="match status" value="1"/>
</dbReference>
<evidence type="ECO:0000256" key="2">
    <source>
        <dbReference type="PROSITE-ProRule" id="PRU00087"/>
    </source>
</evidence>
<evidence type="ECO:0000313" key="5">
    <source>
        <dbReference type="Proteomes" id="UP000232323"/>
    </source>
</evidence>
<organism evidence="4 5">
    <name type="scientific">Chlamydomonas eustigma</name>
    <dbReference type="NCBI Taxonomy" id="1157962"/>
    <lineage>
        <taxon>Eukaryota</taxon>
        <taxon>Viridiplantae</taxon>
        <taxon>Chlorophyta</taxon>
        <taxon>core chlorophytes</taxon>
        <taxon>Chlorophyceae</taxon>
        <taxon>CS clade</taxon>
        <taxon>Chlamydomonadales</taxon>
        <taxon>Chlamydomonadaceae</taxon>
        <taxon>Chlamydomonas</taxon>
    </lineage>
</organism>
<dbReference type="Proteomes" id="UP000232323">
    <property type="component" value="Unassembled WGS sequence"/>
</dbReference>
<name>A0A250WPW5_9CHLO</name>
<dbReference type="InterPro" id="IPR017868">
    <property type="entry name" value="Filamin/ABP280_repeat-like"/>
</dbReference>
<dbReference type="InterPro" id="IPR013783">
    <property type="entry name" value="Ig-like_fold"/>
</dbReference>
<reference evidence="4 5" key="1">
    <citation type="submission" date="2017-08" db="EMBL/GenBank/DDBJ databases">
        <title>Acidophilic green algal genome provides insights into adaptation to an acidic environment.</title>
        <authorList>
            <person name="Hirooka S."/>
            <person name="Hirose Y."/>
            <person name="Kanesaki Y."/>
            <person name="Higuchi S."/>
            <person name="Fujiwara T."/>
            <person name="Onuma R."/>
            <person name="Era A."/>
            <person name="Ohbayashi R."/>
            <person name="Uzuka A."/>
            <person name="Nozaki H."/>
            <person name="Yoshikawa H."/>
            <person name="Miyagishima S.Y."/>
        </authorList>
    </citation>
    <scope>NUCLEOTIDE SEQUENCE [LARGE SCALE GENOMIC DNA]</scope>
    <source>
        <strain evidence="4 5">NIES-2499</strain>
    </source>
</reference>
<dbReference type="SMART" id="SM00698">
    <property type="entry name" value="MORN"/>
    <property type="match status" value="10"/>
</dbReference>
<keyword evidence="5" id="KW-1185">Reference proteome</keyword>
<dbReference type="InterPro" id="IPR014756">
    <property type="entry name" value="Ig_E-set"/>
</dbReference>
<dbReference type="Gene3D" id="2.60.40.10">
    <property type="entry name" value="Immunoglobulins"/>
    <property type="match status" value="2"/>
</dbReference>
<dbReference type="SUPFAM" id="SSF81296">
    <property type="entry name" value="E set domains"/>
    <property type="match status" value="1"/>
</dbReference>
<proteinExistence type="predicted"/>
<gene>
    <name evidence="4" type="ORF">CEUSTIGMA_g349.t1</name>
</gene>
<dbReference type="SUPFAM" id="SSF82185">
    <property type="entry name" value="Histone H3 K4-specific methyltransferase SET7/9 N-terminal domain"/>
    <property type="match status" value="2"/>
</dbReference>
<keyword evidence="1" id="KW-0677">Repeat</keyword>
<protein>
    <submittedName>
        <fullName evidence="4">Uncharacterized protein</fullName>
    </submittedName>
</protein>
<dbReference type="InterPro" id="IPR003409">
    <property type="entry name" value="MORN"/>
</dbReference>
<sequence length="840" mass="92001">MKLCCRLLERSRNVEANWTKNDDVVVQYPDGGVYKGRLDPSTMLRQGKGDLSTPNGFRYKGDFAADVAEGYGTADYPGGHHYVGEWRGGERCGFGEFTTAAGDMFVGEWKGDVVHGHGRWTFPDGSFFEGIYESGERKEGCHSTKDGSRVYQGSFLASERHGSGLEVIENEWQYNGEWERDMRHGTGDCRYFHSAAAGLDAGARYHGGWKEDVRDGVGQMDWPSGEQYTGQWKGGLRHGKGRGQTIQGDVYKGDWVQGCRTGQGRCVFANGDKYEGEWELGLPHGFGTMLYCSGERYIGQWCQGKRHGKGKATFADGTKFKGMWEEDLWLQSAATPRLCRVTGMGLSRGEAGRTATFTVEARDECGQRRISGGEVFNIRIVQSPVRHGATSLHSIKPEAVHTVACQDGSISSVATLSNSPAVALDAPSSLTVDAERITVHDEGDGRYTVAYNIERAGLYQIFVEMPTSAGGELPPQPVADSPYIMRVFPSSPMLKHTVVTGEGRNHAVASDAEGTQKAFFKVQLRDQFFNCCIGALSLQQLPIQARLTGGSTGAEVAVVHVQGVPSQGVYLCSYTTPSRPGHSRLEIWVQEPSACNLQEVTLVDSLSSLKTVMHQDPLSSHQGSPSSPLPNVDEGATWIHLMPLKQEGPKETVHQPSVERHVPGSPFAVHILPRAQPMHANEGNASVDNTDQVTDQITLEACRRDHALVSQTAVMTGNPRLLSRPAAVEIPSGGSACEVSLEVVDSLRVWGLKAREAYGQDGDMEGWEEESKQNECAGRKSWPGMEQSGIGQSSNLRPHELEYVLINPKVPVVERLEDLWRLSKFQAHKASRALKRLSDI</sequence>
<dbReference type="GO" id="GO:0016020">
    <property type="term" value="C:membrane"/>
    <property type="evidence" value="ECO:0007669"/>
    <property type="project" value="UniProtKB-ARBA"/>
</dbReference>
<dbReference type="AlphaFoldDB" id="A0A250WPW5"/>
<dbReference type="PROSITE" id="PS50194">
    <property type="entry name" value="FILAMIN_REPEAT"/>
    <property type="match status" value="1"/>
</dbReference>
<dbReference type="OrthoDB" id="270720at2759"/>
<dbReference type="EMBL" id="BEGY01000001">
    <property type="protein sequence ID" value="GAX72894.1"/>
    <property type="molecule type" value="Genomic_DNA"/>
</dbReference>